<keyword evidence="4 9" id="KW-0997">Cell inner membrane</keyword>
<dbReference type="EMBL" id="FMAF01000001">
    <property type="protein sequence ID" value="SCB07711.1"/>
    <property type="molecule type" value="Genomic_DNA"/>
</dbReference>
<feature type="transmembrane region" description="Helical" evidence="9">
    <location>
        <begin position="142"/>
        <end position="164"/>
    </location>
</feature>
<dbReference type="GO" id="GO:0022857">
    <property type="term" value="F:transmembrane transporter activity"/>
    <property type="evidence" value="ECO:0007669"/>
    <property type="project" value="UniProtKB-UniRule"/>
</dbReference>
<evidence type="ECO:0000256" key="4">
    <source>
        <dbReference type="ARBA" id="ARBA00022519"/>
    </source>
</evidence>
<feature type="transmembrane region" description="Helical" evidence="9">
    <location>
        <begin position="184"/>
        <end position="205"/>
    </location>
</feature>
<evidence type="ECO:0000313" key="11">
    <source>
        <dbReference type="EMBL" id="SCB07711.1"/>
    </source>
</evidence>
<sequence length="242" mass="26748">MRALGFTRGHCTGAIITLGKPARALDSPLEIGTLPVRGKRSWERPPRGEIMKTLLGFSRIVDYATEIIGKSVSWLILVAVLVSAGNAIVRKTFNISSNAWLEAQWYLFGAAFMLAAAYTLRQNEHIRIDIVYGSLPRRAQHWIDLIGHCLFLMPFALLMVYDLVPYVRMSVMSGEVSSSAGGLIIWPGKALLLAGFFLLALQGISEIIKKIAVMRGDMEDPNPYVPTHAPLEVETPVGETRR</sequence>
<protein>
    <recommendedName>
        <fullName evidence="9">TRAP transporter small permease protein</fullName>
    </recommendedName>
</protein>
<dbReference type="Pfam" id="PF04290">
    <property type="entry name" value="DctQ"/>
    <property type="match status" value="1"/>
</dbReference>
<dbReference type="PANTHER" id="PTHR35011">
    <property type="entry name" value="2,3-DIKETO-L-GULONATE TRAP TRANSPORTER SMALL PERMEASE PROTEIN YIAM"/>
    <property type="match status" value="1"/>
</dbReference>
<evidence type="ECO:0000256" key="5">
    <source>
        <dbReference type="ARBA" id="ARBA00022692"/>
    </source>
</evidence>
<evidence type="ECO:0000256" key="8">
    <source>
        <dbReference type="ARBA" id="ARBA00038436"/>
    </source>
</evidence>
<name>A0A1C3TWX8_9HYPH</name>
<keyword evidence="3" id="KW-1003">Cell membrane</keyword>
<comment type="subunit">
    <text evidence="9">The complex comprises the extracytoplasmic solute receptor protein and the two transmembrane proteins.</text>
</comment>
<dbReference type="AlphaFoldDB" id="A0A1C3TWX8"/>
<feature type="transmembrane region" description="Helical" evidence="9">
    <location>
        <begin position="67"/>
        <end position="88"/>
    </location>
</feature>
<comment type="similarity">
    <text evidence="8 9">Belongs to the TRAP transporter small permease family.</text>
</comment>
<dbReference type="Proteomes" id="UP000199205">
    <property type="component" value="Unassembled WGS sequence"/>
</dbReference>
<comment type="subcellular location">
    <subcellularLocation>
        <location evidence="1 9">Cell inner membrane</location>
        <topology evidence="1 9">Multi-pass membrane protein</topology>
    </subcellularLocation>
</comment>
<gene>
    <name evidence="11" type="ORF">GA0061101_101122</name>
</gene>
<proteinExistence type="inferred from homology"/>
<keyword evidence="7 9" id="KW-0472">Membrane</keyword>
<feature type="domain" description="Tripartite ATP-independent periplasmic transporters DctQ component" evidence="10">
    <location>
        <begin position="80"/>
        <end position="211"/>
    </location>
</feature>
<dbReference type="InterPro" id="IPR055348">
    <property type="entry name" value="DctQ"/>
</dbReference>
<organism evidence="11 12">
    <name type="scientific">Rhizobium lusitanum</name>
    <dbReference type="NCBI Taxonomy" id="293958"/>
    <lineage>
        <taxon>Bacteria</taxon>
        <taxon>Pseudomonadati</taxon>
        <taxon>Pseudomonadota</taxon>
        <taxon>Alphaproteobacteria</taxon>
        <taxon>Hyphomicrobiales</taxon>
        <taxon>Rhizobiaceae</taxon>
        <taxon>Rhizobium/Agrobacterium group</taxon>
        <taxon>Rhizobium</taxon>
    </lineage>
</organism>
<accession>A0A1C3TWX8</accession>
<evidence type="ECO:0000256" key="9">
    <source>
        <dbReference type="RuleBase" id="RU369079"/>
    </source>
</evidence>
<evidence type="ECO:0000256" key="6">
    <source>
        <dbReference type="ARBA" id="ARBA00022989"/>
    </source>
</evidence>
<evidence type="ECO:0000313" key="12">
    <source>
        <dbReference type="Proteomes" id="UP000199205"/>
    </source>
</evidence>
<dbReference type="PANTHER" id="PTHR35011:SF4">
    <property type="entry name" value="SLL1102 PROTEIN"/>
    <property type="match status" value="1"/>
</dbReference>
<feature type="transmembrane region" description="Helical" evidence="9">
    <location>
        <begin position="103"/>
        <end position="121"/>
    </location>
</feature>
<reference evidence="11 12" key="1">
    <citation type="submission" date="2016-08" db="EMBL/GenBank/DDBJ databases">
        <authorList>
            <person name="Seilhamer J.J."/>
        </authorList>
    </citation>
    <scope>NUCLEOTIDE SEQUENCE [LARGE SCALE GENOMIC DNA]</scope>
    <source>
        <strain evidence="11 12">P1-7</strain>
    </source>
</reference>
<keyword evidence="6 9" id="KW-1133">Transmembrane helix</keyword>
<comment type="function">
    <text evidence="9">Part of the tripartite ATP-independent periplasmic (TRAP) transport system.</text>
</comment>
<evidence type="ECO:0000259" key="10">
    <source>
        <dbReference type="Pfam" id="PF04290"/>
    </source>
</evidence>
<dbReference type="InterPro" id="IPR007387">
    <property type="entry name" value="TRAP_DctQ"/>
</dbReference>
<evidence type="ECO:0000256" key="1">
    <source>
        <dbReference type="ARBA" id="ARBA00004429"/>
    </source>
</evidence>
<keyword evidence="2 9" id="KW-0813">Transport</keyword>
<evidence type="ECO:0000256" key="2">
    <source>
        <dbReference type="ARBA" id="ARBA00022448"/>
    </source>
</evidence>
<dbReference type="GO" id="GO:0005886">
    <property type="term" value="C:plasma membrane"/>
    <property type="evidence" value="ECO:0007669"/>
    <property type="project" value="UniProtKB-SubCell"/>
</dbReference>
<evidence type="ECO:0000256" key="3">
    <source>
        <dbReference type="ARBA" id="ARBA00022475"/>
    </source>
</evidence>
<keyword evidence="5 9" id="KW-0812">Transmembrane</keyword>
<evidence type="ECO:0000256" key="7">
    <source>
        <dbReference type="ARBA" id="ARBA00023136"/>
    </source>
</evidence>